<dbReference type="Gene3D" id="3.40.50.1110">
    <property type="entry name" value="SGNH hydrolase"/>
    <property type="match status" value="2"/>
</dbReference>
<dbReference type="AlphaFoldDB" id="A0A9P1HDS5"/>
<gene>
    <name evidence="2" type="ORF">PPNO1_LOCUS9340</name>
</gene>
<accession>A0A9P1HDS5</accession>
<reference evidence="2" key="1">
    <citation type="submission" date="2022-11" db="EMBL/GenBank/DDBJ databases">
        <authorList>
            <person name="Scott C."/>
            <person name="Bruce N."/>
        </authorList>
    </citation>
    <scope>NUCLEOTIDE SEQUENCE</scope>
</reference>
<comment type="caution">
    <text evidence="2">The sequence shown here is derived from an EMBL/GenBank/DDBJ whole genome shotgun (WGS) entry which is preliminary data.</text>
</comment>
<dbReference type="InterPro" id="IPR049168">
    <property type="entry name" value="Glyco_hydro_134"/>
</dbReference>
<dbReference type="InterPro" id="IPR036514">
    <property type="entry name" value="SGNH_hydro_sf"/>
</dbReference>
<protein>
    <submittedName>
        <fullName evidence="2">Uncharacterized protein</fullName>
    </submittedName>
</protein>
<evidence type="ECO:0000256" key="1">
    <source>
        <dbReference type="ARBA" id="ARBA00022729"/>
    </source>
</evidence>
<dbReference type="Pfam" id="PF21087">
    <property type="entry name" value="Glyco_hydro_134"/>
    <property type="match status" value="1"/>
</dbReference>
<dbReference type="Proteomes" id="UP000838763">
    <property type="component" value="Unassembled WGS sequence"/>
</dbReference>
<dbReference type="SUPFAM" id="SSF52266">
    <property type="entry name" value="SGNH hydrolase"/>
    <property type="match status" value="1"/>
</dbReference>
<evidence type="ECO:0000313" key="3">
    <source>
        <dbReference type="Proteomes" id="UP000838763"/>
    </source>
</evidence>
<organism evidence="2 3">
    <name type="scientific">Parascedosporium putredinis</name>
    <dbReference type="NCBI Taxonomy" id="1442378"/>
    <lineage>
        <taxon>Eukaryota</taxon>
        <taxon>Fungi</taxon>
        <taxon>Dikarya</taxon>
        <taxon>Ascomycota</taxon>
        <taxon>Pezizomycotina</taxon>
        <taxon>Sordariomycetes</taxon>
        <taxon>Hypocreomycetidae</taxon>
        <taxon>Microascales</taxon>
        <taxon>Microascaceae</taxon>
        <taxon>Parascedosporium</taxon>
    </lineage>
</organism>
<keyword evidence="1" id="KW-0732">Signal</keyword>
<dbReference type="PANTHER" id="PTHR45966:SF13">
    <property type="entry name" value="GDSL ESTERASE_LIPASE"/>
    <property type="match status" value="1"/>
</dbReference>
<sequence length="450" mass="51042">MKFIYVLSSASIATAYCGVKLQNLVTFGDSITDEGRLNYIVTNGKLPPPGTLLPESRETASGGYSWPRFVQQKTGAKTDLDFDLYNGGRHADNTVYTLWVGTNDIGEGGFMKDKNVPGTTLSDYVDCNWEVFDAVYKTGGRHFVLSKVFPLDQSPLYNPQERGGLEAPSFWPDKATTNATQYYHKLIEYSTSINTMFAYGVPFQLLVEKRWPGATVYIFDVHKLMTDVLDNPQEYLEAPANTTGVYHFCTNPDPRITEDCIDSEESPTVSCGLMTCIHQREWVRDRDTRRGVTTVWPLNPQAGHSQCWGNTLDIAIAMLETERLSTDYAYGDNKSNDAANFGLFKQNWGMLRVCGSRGGFKGQSESQWNNGNRLNWDIYADVAARWDCQNYYGYEKWFAGHRNGATGLNNPNTDDIRFYRTSVEWIQQQIDSQQKYRSDDTRFWVDVTPI</sequence>
<keyword evidence="3" id="KW-1185">Reference proteome</keyword>
<dbReference type="PANTHER" id="PTHR45966">
    <property type="entry name" value="GDSL-LIKE LIPASE/ACYLHYDROLASE"/>
    <property type="match status" value="1"/>
</dbReference>
<name>A0A9P1HDS5_9PEZI</name>
<dbReference type="InterPro" id="IPR044552">
    <property type="entry name" value="GLIP1-5/GLL25"/>
</dbReference>
<dbReference type="EMBL" id="CALLCH030000020">
    <property type="protein sequence ID" value="CAI4219794.1"/>
    <property type="molecule type" value="Genomic_DNA"/>
</dbReference>
<dbReference type="OrthoDB" id="2888121at2759"/>
<proteinExistence type="predicted"/>
<evidence type="ECO:0000313" key="2">
    <source>
        <dbReference type="EMBL" id="CAI4219794.1"/>
    </source>
</evidence>